<dbReference type="GO" id="GO:0008168">
    <property type="term" value="F:methyltransferase activity"/>
    <property type="evidence" value="ECO:0007669"/>
    <property type="project" value="UniProtKB-KW"/>
</dbReference>
<gene>
    <name evidence="11" type="ORF">GCM10016234_26940</name>
</gene>
<dbReference type="GO" id="GO:0004852">
    <property type="term" value="F:uroporphyrinogen-III synthase activity"/>
    <property type="evidence" value="ECO:0007669"/>
    <property type="project" value="UniProtKB-UniRule"/>
</dbReference>
<reference evidence="11" key="1">
    <citation type="journal article" date="2014" name="Int. J. Syst. Evol. Microbiol.">
        <title>Complete genome sequence of Corynebacterium casei LMG S-19264T (=DSM 44701T), isolated from a smear-ripened cheese.</title>
        <authorList>
            <consortium name="US DOE Joint Genome Institute (JGI-PGF)"/>
            <person name="Walter F."/>
            <person name="Albersmeier A."/>
            <person name="Kalinowski J."/>
            <person name="Ruckert C."/>
        </authorList>
    </citation>
    <scope>NUCLEOTIDE SEQUENCE</scope>
    <source>
        <strain evidence="11">KCTC 42249</strain>
    </source>
</reference>
<evidence type="ECO:0000256" key="9">
    <source>
        <dbReference type="RuleBase" id="RU366031"/>
    </source>
</evidence>
<evidence type="ECO:0000256" key="7">
    <source>
        <dbReference type="ARBA" id="ARBA00040167"/>
    </source>
</evidence>
<keyword evidence="12" id="KW-1185">Reference proteome</keyword>
<protein>
    <recommendedName>
        <fullName evidence="7 9">Uroporphyrinogen-III synthase</fullName>
        <ecNumber evidence="3 9">4.2.1.75</ecNumber>
    </recommendedName>
</protein>
<dbReference type="EC" id="4.2.1.75" evidence="3 9"/>
<dbReference type="UniPathway" id="UPA00251">
    <property type="reaction ID" value="UER00320"/>
</dbReference>
<dbReference type="GO" id="GO:0006780">
    <property type="term" value="P:uroporphyrinogen III biosynthetic process"/>
    <property type="evidence" value="ECO:0007669"/>
    <property type="project" value="UniProtKB-UniRule"/>
</dbReference>
<evidence type="ECO:0000256" key="6">
    <source>
        <dbReference type="ARBA" id="ARBA00037589"/>
    </source>
</evidence>
<dbReference type="PANTHER" id="PTHR38042:SF1">
    <property type="entry name" value="UROPORPHYRINOGEN-III SYNTHASE, CHLOROPLASTIC"/>
    <property type="match status" value="1"/>
</dbReference>
<keyword evidence="11" id="KW-0489">Methyltransferase</keyword>
<accession>A0A8J3DZI3</accession>
<evidence type="ECO:0000256" key="3">
    <source>
        <dbReference type="ARBA" id="ARBA00013109"/>
    </source>
</evidence>
<evidence type="ECO:0000313" key="12">
    <source>
        <dbReference type="Proteomes" id="UP000630142"/>
    </source>
</evidence>
<dbReference type="GO" id="GO:0006782">
    <property type="term" value="P:protoporphyrinogen IX biosynthetic process"/>
    <property type="evidence" value="ECO:0007669"/>
    <property type="project" value="UniProtKB-UniRule"/>
</dbReference>
<evidence type="ECO:0000256" key="4">
    <source>
        <dbReference type="ARBA" id="ARBA00023239"/>
    </source>
</evidence>
<feature type="domain" description="Tetrapyrrole biosynthesis uroporphyrinogen III synthase" evidence="10">
    <location>
        <begin position="17"/>
        <end position="226"/>
    </location>
</feature>
<dbReference type="PANTHER" id="PTHR38042">
    <property type="entry name" value="UROPORPHYRINOGEN-III SYNTHASE, CHLOROPLASTIC"/>
    <property type="match status" value="1"/>
</dbReference>
<organism evidence="11 12">
    <name type="scientific">Tianweitania populi</name>
    <dbReference type="NCBI Taxonomy" id="1607949"/>
    <lineage>
        <taxon>Bacteria</taxon>
        <taxon>Pseudomonadati</taxon>
        <taxon>Pseudomonadota</taxon>
        <taxon>Alphaproteobacteria</taxon>
        <taxon>Hyphomicrobiales</taxon>
        <taxon>Phyllobacteriaceae</taxon>
        <taxon>Tianweitania</taxon>
    </lineage>
</organism>
<dbReference type="InterPro" id="IPR003754">
    <property type="entry name" value="4pyrrol_synth_uPrphyn_synth"/>
</dbReference>
<dbReference type="Proteomes" id="UP000630142">
    <property type="component" value="Unassembled WGS sequence"/>
</dbReference>
<dbReference type="Pfam" id="PF02602">
    <property type="entry name" value="HEM4"/>
    <property type="match status" value="1"/>
</dbReference>
<dbReference type="EMBL" id="BMZQ01000002">
    <property type="protein sequence ID" value="GHD17601.1"/>
    <property type="molecule type" value="Genomic_DNA"/>
</dbReference>
<keyword evidence="11" id="KW-0808">Transferase</keyword>
<evidence type="ECO:0000256" key="2">
    <source>
        <dbReference type="ARBA" id="ARBA00008133"/>
    </source>
</evidence>
<evidence type="ECO:0000256" key="1">
    <source>
        <dbReference type="ARBA" id="ARBA00004772"/>
    </source>
</evidence>
<comment type="caution">
    <text evidence="11">The sequence shown here is derived from an EMBL/GenBank/DDBJ whole genome shotgun (WGS) entry which is preliminary data.</text>
</comment>
<dbReference type="InterPro" id="IPR036108">
    <property type="entry name" value="4pyrrol_syn_uPrphyn_synt_sf"/>
</dbReference>
<dbReference type="CDD" id="cd06578">
    <property type="entry name" value="HemD"/>
    <property type="match status" value="1"/>
</dbReference>
<keyword evidence="5 9" id="KW-0627">Porphyrin biosynthesis</keyword>
<dbReference type="InterPro" id="IPR039793">
    <property type="entry name" value="UROS/Hem4"/>
</dbReference>
<evidence type="ECO:0000313" key="11">
    <source>
        <dbReference type="EMBL" id="GHD17601.1"/>
    </source>
</evidence>
<comment type="function">
    <text evidence="6 9">Catalyzes cyclization of the linear tetrapyrrole, hydroxymethylbilane, to the macrocyclic uroporphyrinogen III.</text>
</comment>
<comment type="catalytic activity">
    <reaction evidence="8 9">
        <text>hydroxymethylbilane = uroporphyrinogen III + H2O</text>
        <dbReference type="Rhea" id="RHEA:18965"/>
        <dbReference type="ChEBI" id="CHEBI:15377"/>
        <dbReference type="ChEBI" id="CHEBI:57308"/>
        <dbReference type="ChEBI" id="CHEBI:57845"/>
        <dbReference type="EC" id="4.2.1.75"/>
    </reaction>
</comment>
<comment type="pathway">
    <text evidence="1 9">Porphyrin-containing compound metabolism; protoporphyrin-IX biosynthesis; coproporphyrinogen-III from 5-aminolevulinate: step 3/4.</text>
</comment>
<dbReference type="RefSeq" id="WP_189504642.1">
    <property type="nucleotide sequence ID" value="NZ_BMZQ01000002.1"/>
</dbReference>
<evidence type="ECO:0000259" key="10">
    <source>
        <dbReference type="Pfam" id="PF02602"/>
    </source>
</evidence>
<evidence type="ECO:0000256" key="8">
    <source>
        <dbReference type="ARBA" id="ARBA00048617"/>
    </source>
</evidence>
<dbReference type="Gene3D" id="3.40.50.10090">
    <property type="match status" value="2"/>
</dbReference>
<dbReference type="AlphaFoldDB" id="A0A8J3DZI3"/>
<dbReference type="GO" id="GO:0032259">
    <property type="term" value="P:methylation"/>
    <property type="evidence" value="ECO:0007669"/>
    <property type="project" value="UniProtKB-KW"/>
</dbReference>
<evidence type="ECO:0000256" key="5">
    <source>
        <dbReference type="ARBA" id="ARBA00023244"/>
    </source>
</evidence>
<sequence length="242" mass="25415">MRRARVLLTRPEPGASRTAKTLFQRGYEPIVMPLTQVRAVEGAGLPTVVDCVAVTSSNAVRHASPELIAALRGRPVFAVGARTAEAARAAGLSDAEDAGGTAALLAATLIARTQADARVAYLCGTPRKPVLEATLLEAGRQVQVVETYATVRLAPDPAELDALARHGFDAVLVYSAESAGALMDVFGKLERALWRSAVFVCLSANVAQALPDDLRMAVAATPDEPSLLARLDGRFARPSGPH</sequence>
<keyword evidence="4 9" id="KW-0456">Lyase</keyword>
<name>A0A8J3DZI3_9HYPH</name>
<comment type="similarity">
    <text evidence="2 9">Belongs to the uroporphyrinogen-III synthase family.</text>
</comment>
<dbReference type="SUPFAM" id="SSF69618">
    <property type="entry name" value="HemD-like"/>
    <property type="match status" value="1"/>
</dbReference>
<proteinExistence type="inferred from homology"/>
<reference evidence="11" key="2">
    <citation type="submission" date="2020-09" db="EMBL/GenBank/DDBJ databases">
        <authorList>
            <person name="Sun Q."/>
            <person name="Kim S."/>
        </authorList>
    </citation>
    <scope>NUCLEOTIDE SEQUENCE</scope>
    <source>
        <strain evidence="11">KCTC 42249</strain>
    </source>
</reference>